<feature type="domain" description="Cyclin-like" evidence="5">
    <location>
        <begin position="191"/>
        <end position="275"/>
    </location>
</feature>
<evidence type="ECO:0000256" key="1">
    <source>
        <dbReference type="ARBA" id="ARBA00022618"/>
    </source>
</evidence>
<dbReference type="OMA" id="YCRAAQH"/>
<dbReference type="PROSITE" id="PS00292">
    <property type="entry name" value="CYCLINS"/>
    <property type="match status" value="1"/>
</dbReference>
<dbReference type="OrthoDB" id="5590282at2759"/>
<dbReference type="KEGG" id="hmg:100206919"/>
<keyword evidence="2 4" id="KW-0195">Cyclin</keyword>
<accession>T2MH70</accession>
<evidence type="ECO:0000313" key="7">
    <source>
        <dbReference type="EMBL" id="CDG71272.1"/>
    </source>
</evidence>
<gene>
    <name evidence="7" type="primary">CCNA2</name>
</gene>
<proteinExistence type="evidence at transcript level"/>
<dbReference type="Pfam" id="PF02984">
    <property type="entry name" value="Cyclin_C"/>
    <property type="match status" value="1"/>
</dbReference>
<dbReference type="FunFam" id="1.10.472.10:FF:000001">
    <property type="entry name" value="G2/mitotic-specific cyclin"/>
    <property type="match status" value="1"/>
</dbReference>
<evidence type="ECO:0000259" key="6">
    <source>
        <dbReference type="SMART" id="SM01332"/>
    </source>
</evidence>
<dbReference type="Gene3D" id="1.10.472.10">
    <property type="entry name" value="Cyclin-like"/>
    <property type="match status" value="2"/>
</dbReference>
<dbReference type="SUPFAM" id="SSF47954">
    <property type="entry name" value="Cyclin-like"/>
    <property type="match status" value="2"/>
</dbReference>
<feature type="domain" description="Cyclin-like" evidence="5">
    <location>
        <begin position="288"/>
        <end position="372"/>
    </location>
</feature>
<comment type="similarity">
    <text evidence="4">Belongs to the cyclin family.</text>
</comment>
<dbReference type="InterPro" id="IPR004367">
    <property type="entry name" value="Cyclin_C-dom"/>
</dbReference>
<sequence>MSIQIYQDTNTLANLKNNIGKKAKLEDEKHAHNKSITSKSKRVPLASISNVQGSRVQPNRAAKEKLKPFQSISDNKFASDVQKWSSSIQIHDTKSVLYKENIYNESSTFDTLKESPMVFSPFVSDDSCKKYSAINSIQDIDAKLHGVFELPEYAQDIHNYLKKSEAKYRPKINYMRKQTDINSSMRAILVDWLVEVSEEYKLIPQTLYLSVSYIDRFLSHMSVLRGKLQLVGAACMLVAAKFEEIYPPEVAEFVYITDDTYTAKQVLRMEHLILKTLAFDLSVPTCRDFLSRYLYAANAKPESQQKYLAEYLSELTLINCEISVKYPPSMIAASSICSANHILNLMPWTPTLEFYSGYNINDLKSCLHDIHLLHQAASTNPQQAIQQKYKSPRFGCVSSIAPLEMPCI</sequence>
<dbReference type="InterPro" id="IPR048258">
    <property type="entry name" value="Cyclins_cyclin-box"/>
</dbReference>
<dbReference type="AlphaFoldDB" id="T2MH70"/>
<dbReference type="EMBL" id="HAAD01005040">
    <property type="protein sequence ID" value="CDG71272.1"/>
    <property type="molecule type" value="mRNA"/>
</dbReference>
<dbReference type="InterPro" id="IPR006671">
    <property type="entry name" value="Cyclin_N"/>
</dbReference>
<feature type="domain" description="Cyclin C-terminal" evidence="6">
    <location>
        <begin position="284"/>
        <end position="403"/>
    </location>
</feature>
<evidence type="ECO:0000256" key="4">
    <source>
        <dbReference type="RuleBase" id="RU000383"/>
    </source>
</evidence>
<dbReference type="Pfam" id="PF00134">
    <property type="entry name" value="Cyclin_N"/>
    <property type="match status" value="1"/>
</dbReference>
<dbReference type="GO" id="GO:0016538">
    <property type="term" value="F:cyclin-dependent protein serine/threonine kinase regulator activity"/>
    <property type="evidence" value="ECO:0007669"/>
    <property type="project" value="InterPro"/>
</dbReference>
<evidence type="ECO:0000256" key="2">
    <source>
        <dbReference type="ARBA" id="ARBA00023127"/>
    </source>
</evidence>
<evidence type="ECO:0000259" key="5">
    <source>
        <dbReference type="SMART" id="SM00385"/>
    </source>
</evidence>
<dbReference type="SMART" id="SM00385">
    <property type="entry name" value="CYCLIN"/>
    <property type="match status" value="2"/>
</dbReference>
<name>T2MH70_HYDVU</name>
<organism evidence="7">
    <name type="scientific">Hydra vulgaris</name>
    <name type="common">Hydra</name>
    <name type="synonym">Hydra attenuata</name>
    <dbReference type="NCBI Taxonomy" id="6087"/>
    <lineage>
        <taxon>Eukaryota</taxon>
        <taxon>Metazoa</taxon>
        <taxon>Cnidaria</taxon>
        <taxon>Hydrozoa</taxon>
        <taxon>Hydroidolina</taxon>
        <taxon>Anthoathecata</taxon>
        <taxon>Aplanulata</taxon>
        <taxon>Hydridae</taxon>
        <taxon>Hydra</taxon>
    </lineage>
</organism>
<keyword evidence="3" id="KW-0131">Cell cycle</keyword>
<protein>
    <submittedName>
        <fullName evidence="7">Cyclin-A2</fullName>
    </submittedName>
</protein>
<dbReference type="SMART" id="SM01332">
    <property type="entry name" value="Cyclin_C"/>
    <property type="match status" value="1"/>
</dbReference>
<dbReference type="GO" id="GO:0051301">
    <property type="term" value="P:cell division"/>
    <property type="evidence" value="ECO:0007669"/>
    <property type="project" value="UniProtKB-KW"/>
</dbReference>
<dbReference type="InterPro" id="IPR036915">
    <property type="entry name" value="Cyclin-like_sf"/>
</dbReference>
<reference evidence="7" key="1">
    <citation type="journal article" date="2013" name="Genome Biol. Evol.">
        <title>Punctuated emergences of genetic and phenotypic innovations in eumetazoan, bilaterian, euteleostome, and hominidae ancestors.</title>
        <authorList>
            <person name="Wenger Y."/>
            <person name="Galliot B."/>
        </authorList>
    </citation>
    <scope>NUCLEOTIDE SEQUENCE</scope>
    <source>
        <tissue evidence="7">Whole animals</tissue>
    </source>
</reference>
<dbReference type="PANTHER" id="PTHR10177">
    <property type="entry name" value="CYCLINS"/>
    <property type="match status" value="1"/>
</dbReference>
<dbReference type="GO" id="GO:0044772">
    <property type="term" value="P:mitotic cell cycle phase transition"/>
    <property type="evidence" value="ECO:0007669"/>
    <property type="project" value="InterPro"/>
</dbReference>
<dbReference type="InterPro" id="IPR039361">
    <property type="entry name" value="Cyclin"/>
</dbReference>
<evidence type="ECO:0000256" key="3">
    <source>
        <dbReference type="ARBA" id="ARBA00023306"/>
    </source>
</evidence>
<dbReference type="PIRSF" id="PIRSF001771">
    <property type="entry name" value="Cyclin_A_B_D_E"/>
    <property type="match status" value="1"/>
</dbReference>
<keyword evidence="1" id="KW-0132">Cell division</keyword>
<dbReference type="InterPro" id="IPR013763">
    <property type="entry name" value="Cyclin-like_dom"/>
</dbReference>
<dbReference type="CDD" id="cd20504">
    <property type="entry name" value="CYCLIN_CCNA_rpt1"/>
    <property type="match status" value="1"/>
</dbReference>
<dbReference type="InterPro" id="IPR046965">
    <property type="entry name" value="Cyclin_A/B-like"/>
</dbReference>